<dbReference type="InterPro" id="IPR000073">
    <property type="entry name" value="AB_hydrolase_1"/>
</dbReference>
<dbReference type="Gene3D" id="3.40.50.1820">
    <property type="entry name" value="alpha/beta hydrolase"/>
    <property type="match status" value="1"/>
</dbReference>
<evidence type="ECO:0000259" key="4">
    <source>
        <dbReference type="Pfam" id="PF00561"/>
    </source>
</evidence>
<keyword evidence="2" id="KW-0175">Coiled coil</keyword>
<evidence type="ECO:0000256" key="3">
    <source>
        <dbReference type="SAM" id="MobiDB-lite"/>
    </source>
</evidence>
<keyword evidence="6" id="KW-1185">Reference proteome</keyword>
<dbReference type="OrthoDB" id="7457040at2759"/>
<evidence type="ECO:0000256" key="1">
    <source>
        <dbReference type="ARBA" id="ARBA00038097"/>
    </source>
</evidence>
<dbReference type="GO" id="GO:0042171">
    <property type="term" value="F:lysophosphatidic acid acyltransferase activity"/>
    <property type="evidence" value="ECO:0007669"/>
    <property type="project" value="TreeGrafter"/>
</dbReference>
<dbReference type="Proteomes" id="UP000094236">
    <property type="component" value="Unassembled WGS sequence"/>
</dbReference>
<evidence type="ECO:0000313" key="6">
    <source>
        <dbReference type="Proteomes" id="UP000094236"/>
    </source>
</evidence>
<evidence type="ECO:0000256" key="2">
    <source>
        <dbReference type="SAM" id="Coils"/>
    </source>
</evidence>
<dbReference type="Pfam" id="PF00561">
    <property type="entry name" value="Abhydrolase_1"/>
    <property type="match status" value="1"/>
</dbReference>
<protein>
    <recommendedName>
        <fullName evidence="4">AB hydrolase-1 domain-containing protein</fullName>
    </recommendedName>
</protein>
<feature type="coiled-coil region" evidence="2">
    <location>
        <begin position="493"/>
        <end position="523"/>
    </location>
</feature>
<proteinExistence type="inferred from homology"/>
<name>A0A1E4TYU5_PACTA</name>
<dbReference type="InterPro" id="IPR029058">
    <property type="entry name" value="AB_hydrolase_fold"/>
</dbReference>
<feature type="region of interest" description="Disordered" evidence="3">
    <location>
        <begin position="50"/>
        <end position="114"/>
    </location>
</feature>
<comment type="similarity">
    <text evidence="1">Belongs to the peptidase S33 family. ABHD4/ABHD5 subfamily.</text>
</comment>
<dbReference type="GO" id="GO:0006654">
    <property type="term" value="P:phosphatidic acid biosynthetic process"/>
    <property type="evidence" value="ECO:0007669"/>
    <property type="project" value="TreeGrafter"/>
</dbReference>
<dbReference type="GO" id="GO:0035965">
    <property type="term" value="P:cardiolipin acyl-chain remodeling"/>
    <property type="evidence" value="ECO:0007669"/>
    <property type="project" value="TreeGrafter"/>
</dbReference>
<dbReference type="GO" id="GO:0005743">
    <property type="term" value="C:mitochondrial inner membrane"/>
    <property type="evidence" value="ECO:0007669"/>
    <property type="project" value="TreeGrafter"/>
</dbReference>
<sequence>MAVSFSFSNTRMALLTSSVSLVPIARRWASSSSTRQEDIVKSVVAGASRDRGNEFNRNESTNTTNNIITSKSKSSSLVTSTTKTTSTSTSITTHTTTTTKTTATHHSYRRSTAPSGVPLTKILSNSFPLSLKESFKDYLDRKNLEEFQKNLLSSLSFYPQADQYRYSKILKIKIDNNGNYLNEFCIYPRGKSEKDFKNIKHLILIHGYGAGLGFFINNLTEISKYGSLNDWCIHAIDLLGYGTSSRPKFPHHLQYSELETAESWFTKSLKAWFEKRGLDNLNSNQILVCSHSLGAYISCVTNMEYPQLFKKLILVSPAGISKPASPPVIPQWFHYLWNKNVSPFALVRYTGALGSLFVSGWTSRRFGKLKNAKQRELLHKYSYGIFNAPGSGEYFLNYVLAPGGVPRKPLIDKIHKIQCNLTWCYGEDDWMDLVGGKRASDIVNERTNFKSEYHIIPDSGHHVYLDNIKAFNSLVIEEMKYFEKDFVPNLIKSREKEKEKEKLEAANRIAEKAKNNNDTLIREQKNAYA</sequence>
<feature type="compositionally biased region" description="Low complexity" evidence="3">
    <location>
        <begin position="60"/>
        <end position="105"/>
    </location>
</feature>
<reference evidence="6" key="1">
    <citation type="submission" date="2016-05" db="EMBL/GenBank/DDBJ databases">
        <title>Comparative genomics of biotechnologically important yeasts.</title>
        <authorList>
            <consortium name="DOE Joint Genome Institute"/>
            <person name="Riley R."/>
            <person name="Haridas S."/>
            <person name="Wolfe K.H."/>
            <person name="Lopes M.R."/>
            <person name="Hittinger C.T."/>
            <person name="Goker M."/>
            <person name="Salamov A."/>
            <person name="Wisecaver J."/>
            <person name="Long T.M."/>
            <person name="Aerts A.L."/>
            <person name="Barry K."/>
            <person name="Choi C."/>
            <person name="Clum A."/>
            <person name="Coughlan A.Y."/>
            <person name="Deshpande S."/>
            <person name="Douglass A.P."/>
            <person name="Hanson S.J."/>
            <person name="Klenk H.-P."/>
            <person name="Labutti K."/>
            <person name="Lapidus A."/>
            <person name="Lindquist E."/>
            <person name="Lipzen A."/>
            <person name="Meier-Kolthoff J.P."/>
            <person name="Ohm R.A."/>
            <person name="Otillar R.P."/>
            <person name="Pangilinan J."/>
            <person name="Peng Y."/>
            <person name="Rokas A."/>
            <person name="Rosa C.A."/>
            <person name="Scheuner C."/>
            <person name="Sibirny A.A."/>
            <person name="Slot J.C."/>
            <person name="Stielow J.B."/>
            <person name="Sun H."/>
            <person name="Kurtzman C.P."/>
            <person name="Blackwell M."/>
            <person name="Grigoriev I.V."/>
            <person name="Jeffries T.W."/>
        </authorList>
    </citation>
    <scope>NUCLEOTIDE SEQUENCE [LARGE SCALE GENOMIC DNA]</scope>
    <source>
        <strain evidence="6">NRRL Y-2460</strain>
    </source>
</reference>
<dbReference type="AlphaFoldDB" id="A0A1E4TYU5"/>
<dbReference type="GO" id="GO:0055088">
    <property type="term" value="P:lipid homeostasis"/>
    <property type="evidence" value="ECO:0007669"/>
    <property type="project" value="TreeGrafter"/>
</dbReference>
<dbReference type="SUPFAM" id="SSF53474">
    <property type="entry name" value="alpha/beta-Hydrolases"/>
    <property type="match status" value="1"/>
</dbReference>
<dbReference type="EMBL" id="KV454012">
    <property type="protein sequence ID" value="ODV96932.1"/>
    <property type="molecule type" value="Genomic_DNA"/>
</dbReference>
<dbReference type="PANTHER" id="PTHR42886:SF29">
    <property type="entry name" value="PUMMELIG, ISOFORM A"/>
    <property type="match status" value="1"/>
</dbReference>
<accession>A0A1E4TYU5</accession>
<dbReference type="PANTHER" id="PTHR42886">
    <property type="entry name" value="RE40534P-RELATED"/>
    <property type="match status" value="1"/>
</dbReference>
<gene>
    <name evidence="5" type="ORF">PACTADRAFT_48722</name>
</gene>
<evidence type="ECO:0000313" key="5">
    <source>
        <dbReference type="EMBL" id="ODV96932.1"/>
    </source>
</evidence>
<dbReference type="STRING" id="669874.A0A1E4TYU5"/>
<dbReference type="GO" id="GO:0004623">
    <property type="term" value="F:phospholipase A2 activity"/>
    <property type="evidence" value="ECO:0007669"/>
    <property type="project" value="TreeGrafter"/>
</dbReference>
<feature type="domain" description="AB hydrolase-1" evidence="4">
    <location>
        <begin position="200"/>
        <end position="467"/>
    </location>
</feature>
<organism evidence="5 6">
    <name type="scientific">Pachysolen tannophilus NRRL Y-2460</name>
    <dbReference type="NCBI Taxonomy" id="669874"/>
    <lineage>
        <taxon>Eukaryota</taxon>
        <taxon>Fungi</taxon>
        <taxon>Dikarya</taxon>
        <taxon>Ascomycota</taxon>
        <taxon>Saccharomycotina</taxon>
        <taxon>Pichiomycetes</taxon>
        <taxon>Pachysolenaceae</taxon>
        <taxon>Pachysolen</taxon>
    </lineage>
</organism>